<dbReference type="AlphaFoldDB" id="A0A6H1UDV9"/>
<feature type="domain" description="D-isomer specific 2-hydroxyacid dehydrogenase NAD-binding" evidence="6">
    <location>
        <begin position="113"/>
        <end position="299"/>
    </location>
</feature>
<dbReference type="InterPro" id="IPR029753">
    <property type="entry name" value="D-isomer_DH_CS"/>
</dbReference>
<accession>A0A6H1UDV9</accession>
<evidence type="ECO:0000256" key="3">
    <source>
        <dbReference type="ARBA" id="ARBA00023027"/>
    </source>
</evidence>
<evidence type="ECO:0000256" key="1">
    <source>
        <dbReference type="ARBA" id="ARBA00005854"/>
    </source>
</evidence>
<protein>
    <submittedName>
        <fullName evidence="7">2-hydroxyacid dehydrogenase</fullName>
    </submittedName>
</protein>
<dbReference type="InterPro" id="IPR006139">
    <property type="entry name" value="D-isomer_2_OHA_DH_cat_dom"/>
</dbReference>
<name>A0A6H1UDV9_9GAMM</name>
<dbReference type="InterPro" id="IPR058205">
    <property type="entry name" value="D-LDH-like"/>
</dbReference>
<evidence type="ECO:0000313" key="7">
    <source>
        <dbReference type="EMBL" id="QIZ76523.1"/>
    </source>
</evidence>
<proteinExistence type="inferred from homology"/>
<dbReference type="PANTHER" id="PTHR43026:SF1">
    <property type="entry name" value="2-HYDROXYACID DEHYDROGENASE HOMOLOG 1-RELATED"/>
    <property type="match status" value="1"/>
</dbReference>
<organism evidence="7 8">
    <name type="scientific">Ferrimonas lipolytica</name>
    <dbReference type="NCBI Taxonomy" id="2724191"/>
    <lineage>
        <taxon>Bacteria</taxon>
        <taxon>Pseudomonadati</taxon>
        <taxon>Pseudomonadota</taxon>
        <taxon>Gammaproteobacteria</taxon>
        <taxon>Alteromonadales</taxon>
        <taxon>Ferrimonadaceae</taxon>
        <taxon>Ferrimonas</taxon>
    </lineage>
</organism>
<dbReference type="SUPFAM" id="SSF51735">
    <property type="entry name" value="NAD(P)-binding Rossmann-fold domains"/>
    <property type="match status" value="1"/>
</dbReference>
<evidence type="ECO:0000259" key="5">
    <source>
        <dbReference type="Pfam" id="PF00389"/>
    </source>
</evidence>
<evidence type="ECO:0000259" key="6">
    <source>
        <dbReference type="Pfam" id="PF02826"/>
    </source>
</evidence>
<dbReference type="PROSITE" id="PS00671">
    <property type="entry name" value="D_2_HYDROXYACID_DH_3"/>
    <property type="match status" value="1"/>
</dbReference>
<feature type="domain" description="D-isomer specific 2-hydroxyacid dehydrogenase catalytic" evidence="5">
    <location>
        <begin position="6"/>
        <end position="330"/>
    </location>
</feature>
<dbReference type="PROSITE" id="PS00065">
    <property type="entry name" value="D_2_HYDROXYACID_DH_1"/>
    <property type="match status" value="1"/>
</dbReference>
<dbReference type="PROSITE" id="PS00670">
    <property type="entry name" value="D_2_HYDROXYACID_DH_2"/>
    <property type="match status" value="1"/>
</dbReference>
<dbReference type="InterPro" id="IPR006140">
    <property type="entry name" value="D-isomer_DH_NAD-bd"/>
</dbReference>
<evidence type="ECO:0000313" key="8">
    <source>
        <dbReference type="Proteomes" id="UP000501602"/>
    </source>
</evidence>
<dbReference type="InterPro" id="IPR029752">
    <property type="entry name" value="D-isomer_DH_CS1"/>
</dbReference>
<dbReference type="InterPro" id="IPR036291">
    <property type="entry name" value="NAD(P)-bd_dom_sf"/>
</dbReference>
<keyword evidence="8" id="KW-1185">Reference proteome</keyword>
<dbReference type="EMBL" id="CP051180">
    <property type="protein sequence ID" value="QIZ76523.1"/>
    <property type="molecule type" value="Genomic_DNA"/>
</dbReference>
<dbReference type="RefSeq" id="WP_168659785.1">
    <property type="nucleotide sequence ID" value="NZ_CP051180.1"/>
</dbReference>
<gene>
    <name evidence="7" type="ORF">HER31_06405</name>
</gene>
<dbReference type="PANTHER" id="PTHR43026">
    <property type="entry name" value="2-HYDROXYACID DEHYDROGENASE HOMOLOG 1-RELATED"/>
    <property type="match status" value="1"/>
</dbReference>
<evidence type="ECO:0000256" key="2">
    <source>
        <dbReference type="ARBA" id="ARBA00023002"/>
    </source>
</evidence>
<dbReference type="Gene3D" id="3.40.50.720">
    <property type="entry name" value="NAD(P)-binding Rossmann-like Domain"/>
    <property type="match status" value="2"/>
</dbReference>
<dbReference type="GO" id="GO:0016616">
    <property type="term" value="F:oxidoreductase activity, acting on the CH-OH group of donors, NAD or NADP as acceptor"/>
    <property type="evidence" value="ECO:0007669"/>
    <property type="project" value="InterPro"/>
</dbReference>
<keyword evidence="3" id="KW-0520">NAD</keyword>
<comment type="similarity">
    <text evidence="1 4">Belongs to the D-isomer specific 2-hydroxyacid dehydrogenase family.</text>
</comment>
<reference evidence="7 8" key="1">
    <citation type="submission" date="2020-04" db="EMBL/GenBank/DDBJ databases">
        <title>Ferrimonas sp. S7 isolated from sea water.</title>
        <authorList>
            <person name="Bae S.S."/>
            <person name="Baek K."/>
        </authorList>
    </citation>
    <scope>NUCLEOTIDE SEQUENCE [LARGE SCALE GENOMIC DNA]</scope>
    <source>
        <strain evidence="7 8">S7</strain>
    </source>
</reference>
<dbReference type="SUPFAM" id="SSF52283">
    <property type="entry name" value="Formate/glycerate dehydrogenase catalytic domain-like"/>
    <property type="match status" value="1"/>
</dbReference>
<dbReference type="Pfam" id="PF02826">
    <property type="entry name" value="2-Hacid_dh_C"/>
    <property type="match status" value="1"/>
</dbReference>
<evidence type="ECO:0000256" key="4">
    <source>
        <dbReference type="RuleBase" id="RU003719"/>
    </source>
</evidence>
<dbReference type="GO" id="GO:0051287">
    <property type="term" value="F:NAD binding"/>
    <property type="evidence" value="ECO:0007669"/>
    <property type="project" value="InterPro"/>
</dbReference>
<dbReference type="KEGG" id="fes:HER31_06405"/>
<keyword evidence="2 4" id="KW-0560">Oxidoreductase</keyword>
<dbReference type="Proteomes" id="UP000501602">
    <property type="component" value="Chromosome"/>
</dbReference>
<sequence>MQIKKVAVFSTKPYDQRFLEAANHDGRVELNFFETRLRQHTVKLCDGYDAVSCFVNDIVDRSVIEQLAAFGVKMIALRCAGFNNVDMEAANEFGIRVCNVPSYSPESVAEHALAMMFALNRKITRANVRVKEHNFDLEGLLGFNFAKATIGIIGTGKIGVATLRALKGLGCELLCYDPYPSKEAAELAEYTDLDTIYARSDVISLHCPLTDDTYHLIDKTSIGKMKDNVMLINTSRGGLVNAQDALDGMKSGKVGYLGLDVYELEGDLFFRDLSGRVPNDDVFALLLSYPNVLVTGHQGYFTKEALEQIASTTLHNLESYFQGKSSGNELK</sequence>
<dbReference type="CDD" id="cd12183">
    <property type="entry name" value="LDH_like_2"/>
    <property type="match status" value="1"/>
</dbReference>
<dbReference type="Pfam" id="PF00389">
    <property type="entry name" value="2-Hacid_dh"/>
    <property type="match status" value="1"/>
</dbReference>